<dbReference type="EMBL" id="CAJHNH020002534">
    <property type="protein sequence ID" value="CAG5126998.1"/>
    <property type="molecule type" value="Genomic_DNA"/>
</dbReference>
<protein>
    <recommendedName>
        <fullName evidence="6">Receptor ligand binding region domain-containing protein</fullName>
    </recommendedName>
</protein>
<feature type="transmembrane region" description="Helical" evidence="5">
    <location>
        <begin position="267"/>
        <end position="294"/>
    </location>
</feature>
<keyword evidence="2 5" id="KW-0812">Transmembrane</keyword>
<dbReference type="GO" id="GO:0016020">
    <property type="term" value="C:membrane"/>
    <property type="evidence" value="ECO:0007669"/>
    <property type="project" value="UniProtKB-SubCell"/>
</dbReference>
<keyword evidence="3 5" id="KW-1133">Transmembrane helix</keyword>
<proteinExistence type="predicted"/>
<dbReference type="AlphaFoldDB" id="A0A8S3ZFS9"/>
<keyword evidence="4 5" id="KW-0472">Membrane</keyword>
<reference evidence="7" key="1">
    <citation type="submission" date="2021-04" db="EMBL/GenBank/DDBJ databases">
        <authorList>
            <consortium name="Molecular Ecology Group"/>
        </authorList>
    </citation>
    <scope>NUCLEOTIDE SEQUENCE</scope>
</reference>
<feature type="domain" description="Receptor ligand binding region" evidence="6">
    <location>
        <begin position="12"/>
        <end position="247"/>
    </location>
</feature>
<dbReference type="SUPFAM" id="SSF53822">
    <property type="entry name" value="Periplasmic binding protein-like I"/>
    <property type="match status" value="1"/>
</dbReference>
<evidence type="ECO:0000256" key="5">
    <source>
        <dbReference type="SAM" id="Phobius"/>
    </source>
</evidence>
<sequence length="295" mass="34302">GLFGEEDEHVSVENAFRYAIYRINHDRELLASTKLVYDIQTLPVQDTFAASRKVCLQVEQDTIAVFGPRHQDLAAYVNSLSDATVPNNIPVHALTLNLYPGFQQVGMAYTDLISYYGWTEILIVYGTAYGLSRVQRVLRGDYGSLEEILVRHIDASNMRRILKEAKEKRWKRILVDLTVDETCLFLKMALQEGMIDPYHHYIITNLDIESIDMEDFRHNYVNLTGFRLVDPSDPYVRKIIHDMEIYEMQTDLSLLNTTGYLSLPVSIFVGLNVCGVFFFFFFFLFFFYFFFVFFS</sequence>
<evidence type="ECO:0000313" key="8">
    <source>
        <dbReference type="Proteomes" id="UP000678393"/>
    </source>
</evidence>
<comment type="caution">
    <text evidence="7">The sequence shown here is derived from an EMBL/GenBank/DDBJ whole genome shotgun (WGS) entry which is preliminary data.</text>
</comment>
<accession>A0A8S3ZFS9</accession>
<name>A0A8S3ZFS9_9EUPU</name>
<evidence type="ECO:0000313" key="7">
    <source>
        <dbReference type="EMBL" id="CAG5126998.1"/>
    </source>
</evidence>
<dbReference type="Gene3D" id="3.40.50.2300">
    <property type="match status" value="2"/>
</dbReference>
<keyword evidence="8" id="KW-1185">Reference proteome</keyword>
<dbReference type="InterPro" id="IPR001828">
    <property type="entry name" value="ANF_lig-bd_rcpt"/>
</dbReference>
<dbReference type="Proteomes" id="UP000678393">
    <property type="component" value="Unassembled WGS sequence"/>
</dbReference>
<dbReference type="Pfam" id="PF01094">
    <property type="entry name" value="ANF_receptor"/>
    <property type="match status" value="1"/>
</dbReference>
<evidence type="ECO:0000256" key="1">
    <source>
        <dbReference type="ARBA" id="ARBA00004370"/>
    </source>
</evidence>
<evidence type="ECO:0000256" key="2">
    <source>
        <dbReference type="ARBA" id="ARBA00022692"/>
    </source>
</evidence>
<dbReference type="OrthoDB" id="5984008at2759"/>
<evidence type="ECO:0000259" key="6">
    <source>
        <dbReference type="Pfam" id="PF01094"/>
    </source>
</evidence>
<evidence type="ECO:0000256" key="3">
    <source>
        <dbReference type="ARBA" id="ARBA00022989"/>
    </source>
</evidence>
<evidence type="ECO:0000256" key="4">
    <source>
        <dbReference type="ARBA" id="ARBA00023136"/>
    </source>
</evidence>
<dbReference type="InterPro" id="IPR028082">
    <property type="entry name" value="Peripla_BP_I"/>
</dbReference>
<feature type="non-terminal residue" evidence="7">
    <location>
        <position position="1"/>
    </location>
</feature>
<comment type="subcellular location">
    <subcellularLocation>
        <location evidence="1">Membrane</location>
    </subcellularLocation>
</comment>
<gene>
    <name evidence="7" type="ORF">CUNI_LOCUS12556</name>
</gene>
<organism evidence="7 8">
    <name type="scientific">Candidula unifasciata</name>
    <dbReference type="NCBI Taxonomy" id="100452"/>
    <lineage>
        <taxon>Eukaryota</taxon>
        <taxon>Metazoa</taxon>
        <taxon>Spiralia</taxon>
        <taxon>Lophotrochozoa</taxon>
        <taxon>Mollusca</taxon>
        <taxon>Gastropoda</taxon>
        <taxon>Heterobranchia</taxon>
        <taxon>Euthyneura</taxon>
        <taxon>Panpulmonata</taxon>
        <taxon>Eupulmonata</taxon>
        <taxon>Stylommatophora</taxon>
        <taxon>Helicina</taxon>
        <taxon>Helicoidea</taxon>
        <taxon>Geomitridae</taxon>
        <taxon>Candidula</taxon>
    </lineage>
</organism>